<dbReference type="PANTHER" id="PTHR47448:SF1">
    <property type="entry name" value="SERINE_THREONINE-PROTEIN KINASE STE7 HOMOLOG"/>
    <property type="match status" value="1"/>
</dbReference>
<feature type="region of interest" description="Disordered" evidence="6">
    <location>
        <begin position="1"/>
        <end position="31"/>
    </location>
</feature>
<dbReference type="Pfam" id="PF00069">
    <property type="entry name" value="Pkinase"/>
    <property type="match status" value="1"/>
</dbReference>
<evidence type="ECO:0000256" key="6">
    <source>
        <dbReference type="SAM" id="MobiDB-lite"/>
    </source>
</evidence>
<dbReference type="InterPro" id="IPR011009">
    <property type="entry name" value="Kinase-like_dom_sf"/>
</dbReference>
<reference evidence="8" key="1">
    <citation type="submission" date="2009-08" db="EMBL/GenBank/DDBJ databases">
        <title>Annotation of Salpingoeca rosetta.</title>
        <authorList>
            <consortium name="The Broad Institute Genome Sequencing Platform"/>
            <person name="Russ C."/>
            <person name="Cuomo C."/>
            <person name="Burger G."/>
            <person name="Gray M.W."/>
            <person name="Holland P.W.H."/>
            <person name="King N."/>
            <person name="Lang F.B.F."/>
            <person name="Roger A.J."/>
            <person name="Ruiz-Trillo I."/>
            <person name="Young S.K."/>
            <person name="Zeng Q."/>
            <person name="Gargeya S."/>
            <person name="Alvarado L."/>
            <person name="Berlin A."/>
            <person name="Chapman S.B."/>
            <person name="Chen Z."/>
            <person name="Freedman E."/>
            <person name="Gellesch M."/>
            <person name="Goldberg J."/>
            <person name="Griggs A."/>
            <person name="Gujja S."/>
            <person name="Heilman E."/>
            <person name="Heiman D."/>
            <person name="Howarth C."/>
            <person name="Mehta T."/>
            <person name="Neiman D."/>
            <person name="Pearson M."/>
            <person name="Roberts A."/>
            <person name="Saif S."/>
            <person name="Shea T."/>
            <person name="Shenoy N."/>
            <person name="Sisk P."/>
            <person name="Stolte C."/>
            <person name="Sykes S."/>
            <person name="White J."/>
            <person name="Yandava C."/>
            <person name="Haas B."/>
            <person name="Nusbaum C."/>
            <person name="Birren B."/>
        </authorList>
    </citation>
    <scope>NUCLEOTIDE SEQUENCE [LARGE SCALE GENOMIC DNA]</scope>
    <source>
        <strain evidence="8">ATCC 50818</strain>
    </source>
</reference>
<evidence type="ECO:0000256" key="4">
    <source>
        <dbReference type="ARBA" id="ARBA00022777"/>
    </source>
</evidence>
<dbReference type="GO" id="GO:0004712">
    <property type="term" value="F:protein serine/threonine/tyrosine kinase activity"/>
    <property type="evidence" value="ECO:0007669"/>
    <property type="project" value="UniProtKB-ARBA"/>
</dbReference>
<dbReference type="KEGG" id="sre:PTSG_04559"/>
<dbReference type="GO" id="GO:0005524">
    <property type="term" value="F:ATP binding"/>
    <property type="evidence" value="ECO:0007669"/>
    <property type="project" value="UniProtKB-KW"/>
</dbReference>
<keyword evidence="5" id="KW-0067">ATP-binding</keyword>
<dbReference type="InParanoid" id="F2U7S5"/>
<dbReference type="RefSeq" id="XP_004994653.1">
    <property type="nucleotide sequence ID" value="XM_004994596.1"/>
</dbReference>
<dbReference type="GO" id="GO:0000165">
    <property type="term" value="P:MAPK cascade"/>
    <property type="evidence" value="ECO:0007669"/>
    <property type="project" value="UniProtKB-ARBA"/>
</dbReference>
<dbReference type="PROSITE" id="PS00108">
    <property type="entry name" value="PROTEIN_KINASE_ST"/>
    <property type="match status" value="1"/>
</dbReference>
<dbReference type="EMBL" id="GL832964">
    <property type="protein sequence ID" value="EGD72830.1"/>
    <property type="molecule type" value="Genomic_DNA"/>
</dbReference>
<dbReference type="FunCoup" id="F2U7S5">
    <property type="interactions" value="2046"/>
</dbReference>
<dbReference type="InterPro" id="IPR000719">
    <property type="entry name" value="Prot_kinase_dom"/>
</dbReference>
<organism evidence="9">
    <name type="scientific">Salpingoeca rosetta (strain ATCC 50818 / BSB-021)</name>
    <dbReference type="NCBI Taxonomy" id="946362"/>
    <lineage>
        <taxon>Eukaryota</taxon>
        <taxon>Choanoflagellata</taxon>
        <taxon>Craspedida</taxon>
        <taxon>Salpingoecidae</taxon>
        <taxon>Salpingoeca</taxon>
    </lineage>
</organism>
<gene>
    <name evidence="8" type="ORF">PTSG_04559</name>
</gene>
<dbReference type="OMA" id="QMTLTEP"/>
<keyword evidence="1" id="KW-0723">Serine/threonine-protein kinase</keyword>
<dbReference type="InterPro" id="IPR008271">
    <property type="entry name" value="Ser/Thr_kinase_AS"/>
</dbReference>
<keyword evidence="9" id="KW-1185">Reference proteome</keyword>
<evidence type="ECO:0000313" key="9">
    <source>
        <dbReference type="Proteomes" id="UP000007799"/>
    </source>
</evidence>
<name>F2U7S5_SALR5</name>
<feature type="domain" description="Protein kinase" evidence="7">
    <location>
        <begin position="75"/>
        <end position="354"/>
    </location>
</feature>
<evidence type="ECO:0000256" key="2">
    <source>
        <dbReference type="ARBA" id="ARBA00022679"/>
    </source>
</evidence>
<dbReference type="OrthoDB" id="10252354at2759"/>
<dbReference type="GO" id="GO:0004674">
    <property type="term" value="F:protein serine/threonine kinase activity"/>
    <property type="evidence" value="ECO:0007669"/>
    <property type="project" value="UniProtKB-KW"/>
</dbReference>
<dbReference type="AlphaFoldDB" id="F2U7S5"/>
<dbReference type="GeneID" id="16075236"/>
<dbReference type="InterPro" id="IPR050915">
    <property type="entry name" value="MAP_kinase_kinase"/>
</dbReference>
<sequence>MPKKPRPPPMSIDLVDDDSGKQGDRRSGKLAMDLEPVRRALDGMEIDAQEKASVEAFLIKKSRFVEFQSLELSDFEKIRALGHGHGGSVFKVLHKPTQLILAEKTIRLEVKKEVRERILRELRVLHRCSSPHIVGFFGSFWHEGEIHILMEYMDGGSLDVVLRRVGRIPENVIAVICSKVVEGLLYLHNELSVMHRDIKPSNILVNSDGAVKLCDFGVSGELQGSLAYSFVGTRSYMAPERLKGQKYTVTSDVWSLGLSLIELATGHFPIPPERAKELVPIREPPATVEDIPPPPQEGGMVVFELLTRIVEGEPPHLPDGAGFSPEFCSFVEACTRKAPEERPKLTDLAQHPFIADKAKLEAVDMAAWVKGTMVRAVLEERLAERERFTPLPPTST</sequence>
<dbReference type="Proteomes" id="UP000007799">
    <property type="component" value="Unassembled WGS sequence"/>
</dbReference>
<dbReference type="SMART" id="SM00220">
    <property type="entry name" value="S_TKc"/>
    <property type="match status" value="1"/>
</dbReference>
<keyword evidence="2" id="KW-0808">Transferase</keyword>
<dbReference type="FunFam" id="3.30.200.20:FF:000040">
    <property type="entry name" value="Dual specificity mitogen-activated protein kinase kinase"/>
    <property type="match status" value="1"/>
</dbReference>
<dbReference type="STRING" id="946362.F2U7S5"/>
<evidence type="ECO:0000259" key="7">
    <source>
        <dbReference type="PROSITE" id="PS50011"/>
    </source>
</evidence>
<dbReference type="PROSITE" id="PS50011">
    <property type="entry name" value="PROTEIN_KINASE_DOM"/>
    <property type="match status" value="1"/>
</dbReference>
<dbReference type="Gene3D" id="3.30.200.20">
    <property type="entry name" value="Phosphorylase Kinase, domain 1"/>
    <property type="match status" value="1"/>
</dbReference>
<protein>
    <submittedName>
        <fullName evidence="8">STE/STE7/MEK1 protein kinase</fullName>
    </submittedName>
</protein>
<accession>F2U7S5</accession>
<evidence type="ECO:0000256" key="5">
    <source>
        <dbReference type="ARBA" id="ARBA00022840"/>
    </source>
</evidence>
<dbReference type="PANTHER" id="PTHR47448">
    <property type="entry name" value="DUAL SPECIFICITY MITOGEN-ACTIVATED PROTEIN KINASE KINASE DSOR1-LIKE PROTEIN"/>
    <property type="match status" value="1"/>
</dbReference>
<dbReference type="Gene3D" id="1.10.510.10">
    <property type="entry name" value="Transferase(Phosphotransferase) domain 1"/>
    <property type="match status" value="1"/>
</dbReference>
<keyword evidence="4 8" id="KW-0418">Kinase</keyword>
<dbReference type="eggNOG" id="KOG0581">
    <property type="taxonomic scope" value="Eukaryota"/>
</dbReference>
<feature type="compositionally biased region" description="Basic and acidic residues" evidence="6">
    <location>
        <begin position="18"/>
        <end position="27"/>
    </location>
</feature>
<evidence type="ECO:0000256" key="1">
    <source>
        <dbReference type="ARBA" id="ARBA00022527"/>
    </source>
</evidence>
<keyword evidence="3" id="KW-0547">Nucleotide-binding</keyword>
<dbReference type="SUPFAM" id="SSF56112">
    <property type="entry name" value="Protein kinase-like (PK-like)"/>
    <property type="match status" value="1"/>
</dbReference>
<evidence type="ECO:0000256" key="3">
    <source>
        <dbReference type="ARBA" id="ARBA00022741"/>
    </source>
</evidence>
<proteinExistence type="predicted"/>
<evidence type="ECO:0000313" key="8">
    <source>
        <dbReference type="EMBL" id="EGD72830.1"/>
    </source>
</evidence>